<evidence type="ECO:0000313" key="2">
    <source>
        <dbReference type="Proteomes" id="UP000805193"/>
    </source>
</evidence>
<evidence type="ECO:0000313" key="1">
    <source>
        <dbReference type="EMBL" id="KAG0430517.1"/>
    </source>
</evidence>
<comment type="caution">
    <text evidence="1">The sequence shown here is derived from an EMBL/GenBank/DDBJ whole genome shotgun (WGS) entry which is preliminary data.</text>
</comment>
<organism evidence="1 2">
    <name type="scientific">Ixodes persulcatus</name>
    <name type="common">Taiga tick</name>
    <dbReference type="NCBI Taxonomy" id="34615"/>
    <lineage>
        <taxon>Eukaryota</taxon>
        <taxon>Metazoa</taxon>
        <taxon>Ecdysozoa</taxon>
        <taxon>Arthropoda</taxon>
        <taxon>Chelicerata</taxon>
        <taxon>Arachnida</taxon>
        <taxon>Acari</taxon>
        <taxon>Parasitiformes</taxon>
        <taxon>Ixodida</taxon>
        <taxon>Ixodoidea</taxon>
        <taxon>Ixodidae</taxon>
        <taxon>Ixodinae</taxon>
        <taxon>Ixodes</taxon>
    </lineage>
</organism>
<dbReference type="EMBL" id="JABSTQ010009317">
    <property type="protein sequence ID" value="KAG0430517.1"/>
    <property type="molecule type" value="Genomic_DNA"/>
</dbReference>
<protein>
    <submittedName>
        <fullName evidence="1">Uncharacterized protein</fullName>
    </submittedName>
</protein>
<keyword evidence="2" id="KW-1185">Reference proteome</keyword>
<accession>A0AC60QAA7</accession>
<reference evidence="1 2" key="1">
    <citation type="journal article" date="2020" name="Cell">
        <title>Large-Scale Comparative Analyses of Tick Genomes Elucidate Their Genetic Diversity and Vector Capacities.</title>
        <authorList>
            <consortium name="Tick Genome and Microbiome Consortium (TIGMIC)"/>
            <person name="Jia N."/>
            <person name="Wang J."/>
            <person name="Shi W."/>
            <person name="Du L."/>
            <person name="Sun Y."/>
            <person name="Zhan W."/>
            <person name="Jiang J.F."/>
            <person name="Wang Q."/>
            <person name="Zhang B."/>
            <person name="Ji P."/>
            <person name="Bell-Sakyi L."/>
            <person name="Cui X.M."/>
            <person name="Yuan T.T."/>
            <person name="Jiang B.G."/>
            <person name="Yang W.F."/>
            <person name="Lam T.T."/>
            <person name="Chang Q.C."/>
            <person name="Ding S.J."/>
            <person name="Wang X.J."/>
            <person name="Zhu J.G."/>
            <person name="Ruan X.D."/>
            <person name="Zhao L."/>
            <person name="Wei J.T."/>
            <person name="Ye R.Z."/>
            <person name="Que T.C."/>
            <person name="Du C.H."/>
            <person name="Zhou Y.H."/>
            <person name="Cheng J.X."/>
            <person name="Dai P.F."/>
            <person name="Guo W.B."/>
            <person name="Han X.H."/>
            <person name="Huang E.J."/>
            <person name="Li L.F."/>
            <person name="Wei W."/>
            <person name="Gao Y.C."/>
            <person name="Liu J.Z."/>
            <person name="Shao H.Z."/>
            <person name="Wang X."/>
            <person name="Wang C.C."/>
            <person name="Yang T.C."/>
            <person name="Huo Q.B."/>
            <person name="Li W."/>
            <person name="Chen H.Y."/>
            <person name="Chen S.E."/>
            <person name="Zhou L.G."/>
            <person name="Ni X.B."/>
            <person name="Tian J.H."/>
            <person name="Sheng Y."/>
            <person name="Liu T."/>
            <person name="Pan Y.S."/>
            <person name="Xia L.Y."/>
            <person name="Li J."/>
            <person name="Zhao F."/>
            <person name="Cao W.C."/>
        </authorList>
    </citation>
    <scope>NUCLEOTIDE SEQUENCE [LARGE SCALE GENOMIC DNA]</scope>
    <source>
        <strain evidence="1">Iper-2018</strain>
    </source>
</reference>
<sequence length="330" mass="36005">MPLDCCTEVTRRLEVQQKTKVARRSRCLVVAARKLSASALPPRHTTGLLGPDSRETSPVTPYASLRRGSRQRNLERSPLAGPVLALMMSQQAGEGMIPSSDDSAAIAAITPALEKLCPECIIKVRVNDTLNLIAVDTRNGQTTRTLLNCTSICGLKVTAYEPSSRSAAVGVIRDVETNPSDAEITENIRSTVRITRLRRLGASESVKINFAAMGITGRVQGFLSNLLSHRSLKIKLGSSLSTSRSRYHPRNVVVITDSRCALQRLLMCTETTTSRARIALQHMEANGFVVQFQWVPSHIGIKGNEAADRLAAEAHHRTPSLEPPDDPRQV</sequence>
<gene>
    <name evidence="1" type="ORF">HPB47_022612</name>
</gene>
<proteinExistence type="predicted"/>
<dbReference type="Proteomes" id="UP000805193">
    <property type="component" value="Unassembled WGS sequence"/>
</dbReference>
<name>A0AC60QAA7_IXOPE</name>